<feature type="compositionally biased region" description="Basic and acidic residues" evidence="2">
    <location>
        <begin position="1"/>
        <end position="11"/>
    </location>
</feature>
<sequence length="336" mass="37641">MTRTTPERPVDIEAMFPELAEHRRTTTRLHPRPGSPERDESSVAGPFLWPADEPWPLCEAVHEKGRGELLSDVRLERRILDEAWRRDSPRGPSEAERATLAGLAEGLHLPELRDDASIPLLAAAQLFTRDIPDLTGPEGCDLLQVFWCPFEVHGPERTMDVRLKWRRSQDVGDALTDNPEPVVVGRAECVPNTCVLHPEQVVEYEWPELLSGDVQERIDAWEEELMDAAAEEDTYELTYTGDLSIAPGWKVGGFARWGLTGPARIDCSCGAPMRPLLTVSDQEWNGGSLTWVPLEDREIVDVMGANDPTGVYVGRGQMRIFTCPVDPTHPHQINFQ</sequence>
<feature type="coiled-coil region" evidence="1">
    <location>
        <begin position="211"/>
        <end position="238"/>
    </location>
</feature>
<comment type="caution">
    <text evidence="3">The sequence shown here is derived from an EMBL/GenBank/DDBJ whole genome shotgun (WGS) entry which is preliminary data.</text>
</comment>
<accession>A0A3M8TII8</accession>
<name>A0A3M8TII8_9ACTN</name>
<feature type="region of interest" description="Disordered" evidence="2">
    <location>
        <begin position="1"/>
        <end position="43"/>
    </location>
</feature>
<keyword evidence="4" id="KW-1185">Reference proteome</keyword>
<dbReference type="Gene3D" id="2.30.320.10">
    <property type="entry name" value="YwqG-like"/>
    <property type="match status" value="1"/>
</dbReference>
<evidence type="ECO:0000256" key="1">
    <source>
        <dbReference type="SAM" id="Coils"/>
    </source>
</evidence>
<dbReference type="EMBL" id="RIBZ01000765">
    <property type="protein sequence ID" value="RNF93297.1"/>
    <property type="molecule type" value="Genomic_DNA"/>
</dbReference>
<dbReference type="AlphaFoldDB" id="A0A3M8TII8"/>
<evidence type="ECO:0000313" key="4">
    <source>
        <dbReference type="Proteomes" id="UP000275401"/>
    </source>
</evidence>
<reference evidence="3 4" key="1">
    <citation type="submission" date="2018-11" db="EMBL/GenBank/DDBJ databases">
        <title>The Potential of Streptomyces as Biocontrol Agents against the Tomato grey mould, Botrytis cinerea (Gray mold) Frontiers in Microbiology.</title>
        <authorList>
            <person name="Li D."/>
        </authorList>
    </citation>
    <scope>NUCLEOTIDE SEQUENCE [LARGE SCALE GENOMIC DNA]</scope>
    <source>
        <strain evidence="3 4">NEAU-LD23</strain>
    </source>
</reference>
<evidence type="ECO:0000313" key="3">
    <source>
        <dbReference type="EMBL" id="RNF93297.1"/>
    </source>
</evidence>
<protein>
    <recommendedName>
        <fullName evidence="5">LigA protein</fullName>
    </recommendedName>
</protein>
<dbReference type="RefSeq" id="WP_123106890.1">
    <property type="nucleotide sequence ID" value="NZ_RIBZ01000765.1"/>
</dbReference>
<dbReference type="Proteomes" id="UP000275401">
    <property type="component" value="Unassembled WGS sequence"/>
</dbReference>
<evidence type="ECO:0008006" key="5">
    <source>
        <dbReference type="Google" id="ProtNLM"/>
    </source>
</evidence>
<evidence type="ECO:0000256" key="2">
    <source>
        <dbReference type="SAM" id="MobiDB-lite"/>
    </source>
</evidence>
<gene>
    <name evidence="3" type="ORF">EEJ42_38980</name>
</gene>
<proteinExistence type="predicted"/>
<organism evidence="3 4">
    <name type="scientific">Streptomyces botrytidirepellens</name>
    <dbReference type="NCBI Taxonomy" id="2486417"/>
    <lineage>
        <taxon>Bacteria</taxon>
        <taxon>Bacillati</taxon>
        <taxon>Actinomycetota</taxon>
        <taxon>Actinomycetes</taxon>
        <taxon>Kitasatosporales</taxon>
        <taxon>Streptomycetaceae</taxon>
        <taxon>Streptomyces</taxon>
    </lineage>
</organism>
<keyword evidence="1" id="KW-0175">Coiled coil</keyword>